<keyword evidence="2" id="KW-0812">Transmembrane</keyword>
<proteinExistence type="predicted"/>
<dbReference type="EMBL" id="JACJQH010000079">
    <property type="protein sequence ID" value="MBD2200179.1"/>
    <property type="molecule type" value="Genomic_DNA"/>
</dbReference>
<dbReference type="Proteomes" id="UP000658514">
    <property type="component" value="Unassembled WGS sequence"/>
</dbReference>
<evidence type="ECO:0000313" key="3">
    <source>
        <dbReference type="EMBL" id="MBD2200179.1"/>
    </source>
</evidence>
<gene>
    <name evidence="3" type="ORF">H6G24_32730</name>
</gene>
<accession>A0ABR8AK64</accession>
<keyword evidence="1" id="KW-0175">Coiled coil</keyword>
<feature type="transmembrane region" description="Helical" evidence="2">
    <location>
        <begin position="243"/>
        <end position="265"/>
    </location>
</feature>
<evidence type="ECO:0000256" key="2">
    <source>
        <dbReference type="SAM" id="Phobius"/>
    </source>
</evidence>
<sequence length="426" mass="48522">MKKPEQQQKQPISNIDKFFCDCAGADIETLSQLGSQSDIKKQAAIGRILLLTASTATLSGAFAFSTFLAPPTAVTLGIYWGLIIFNLDRFFVLSAKKKQKNGFFRQIQVVLPRLALAGILAVGITKPLELKIFESSIKKEIAAEGKAELQKEIQQLQSEIQTRKTELSNKQKILTEQLTSVFDSKNKLAPRTQLEIDDILVRIRKNEKDLQQKKNTFDNYTVQNVGLTQQLEVLEKLAQNDKVIGAMNLFFVLLFATLEIAPLIVKLMSEYSVYDAAIEAQDDKKIYYFTQKLSDNKKAIDEQIQHQSLIRESVRVKVGQKIEEFLTHQFTAILDEAIMSKDLADIRQKIVQLIATNIEQEMTQQFSQIKMTGMEIEEELNHIKEHILDQKLKNKIADAVTEARVERLFKEDLEQLHNFSQDNESI</sequence>
<keyword evidence="4" id="KW-1185">Reference proteome</keyword>
<keyword evidence="2" id="KW-0472">Membrane</keyword>
<evidence type="ECO:0000313" key="4">
    <source>
        <dbReference type="Proteomes" id="UP000658514"/>
    </source>
</evidence>
<dbReference type="InterPro" id="IPR025519">
    <property type="entry name" value="DUF4407"/>
</dbReference>
<feature type="transmembrane region" description="Helical" evidence="2">
    <location>
        <begin position="48"/>
        <end position="70"/>
    </location>
</feature>
<dbReference type="Pfam" id="PF14362">
    <property type="entry name" value="DUF4407"/>
    <property type="match status" value="2"/>
</dbReference>
<protein>
    <submittedName>
        <fullName evidence="3">DUF4407 domain-containing protein</fullName>
    </submittedName>
</protein>
<keyword evidence="2" id="KW-1133">Transmembrane helix</keyword>
<name>A0ABR8AK64_9CYAN</name>
<organism evidence="3 4">
    <name type="scientific">Calothrix parietina FACHB-288</name>
    <dbReference type="NCBI Taxonomy" id="2692896"/>
    <lineage>
        <taxon>Bacteria</taxon>
        <taxon>Bacillati</taxon>
        <taxon>Cyanobacteriota</taxon>
        <taxon>Cyanophyceae</taxon>
        <taxon>Nostocales</taxon>
        <taxon>Calotrichaceae</taxon>
        <taxon>Calothrix</taxon>
    </lineage>
</organism>
<dbReference type="RefSeq" id="WP_190550753.1">
    <property type="nucleotide sequence ID" value="NZ_CAWPNO010000116.1"/>
</dbReference>
<comment type="caution">
    <text evidence="3">The sequence shown here is derived from an EMBL/GenBank/DDBJ whole genome shotgun (WGS) entry which is preliminary data.</text>
</comment>
<evidence type="ECO:0000256" key="1">
    <source>
        <dbReference type="SAM" id="Coils"/>
    </source>
</evidence>
<feature type="coiled-coil region" evidence="1">
    <location>
        <begin position="139"/>
        <end position="173"/>
    </location>
</feature>
<feature type="transmembrane region" description="Helical" evidence="2">
    <location>
        <begin position="76"/>
        <end position="95"/>
    </location>
</feature>
<reference evidence="3 4" key="1">
    <citation type="journal article" date="2020" name="ISME J.">
        <title>Comparative genomics reveals insights into cyanobacterial evolution and habitat adaptation.</title>
        <authorList>
            <person name="Chen M.Y."/>
            <person name="Teng W.K."/>
            <person name="Zhao L."/>
            <person name="Hu C.X."/>
            <person name="Zhou Y.K."/>
            <person name="Han B.P."/>
            <person name="Song L.R."/>
            <person name="Shu W.S."/>
        </authorList>
    </citation>
    <scope>NUCLEOTIDE SEQUENCE [LARGE SCALE GENOMIC DNA]</scope>
    <source>
        <strain evidence="3 4">FACHB-288</strain>
    </source>
</reference>